<reference evidence="4" key="1">
    <citation type="submission" date="2016-10" db="EMBL/GenBank/DDBJ databases">
        <authorList>
            <person name="Varghese N."/>
            <person name="Submissions S."/>
        </authorList>
    </citation>
    <scope>NUCLEOTIDE SEQUENCE [LARGE SCALE GENOMIC DNA]</scope>
    <source>
        <strain evidence="4">DSM 21789</strain>
    </source>
</reference>
<keyword evidence="4" id="KW-1185">Reference proteome</keyword>
<dbReference type="EMBL" id="FOJT01000005">
    <property type="protein sequence ID" value="SFB23523.1"/>
    <property type="molecule type" value="Genomic_DNA"/>
</dbReference>
<proteinExistence type="predicted"/>
<accession>A0A1I0ZH43</accession>
<keyword evidence="3" id="KW-0418">Kinase</keyword>
<dbReference type="InterPro" id="IPR036890">
    <property type="entry name" value="HATPase_C_sf"/>
</dbReference>
<feature type="coiled-coil region" evidence="1">
    <location>
        <begin position="513"/>
        <end position="610"/>
    </location>
</feature>
<dbReference type="STRING" id="498292.SAMN05660845_2194"/>
<gene>
    <name evidence="3" type="ORF">SAMN05660845_2194</name>
</gene>
<protein>
    <submittedName>
        <fullName evidence="3">Histidine kinase-, DNA gyrase B-, and HSP90-like ATPase</fullName>
    </submittedName>
</protein>
<dbReference type="Pfam" id="PF13589">
    <property type="entry name" value="HATPase_c_3"/>
    <property type="match status" value="1"/>
</dbReference>
<dbReference type="InterPro" id="IPR003594">
    <property type="entry name" value="HATPase_dom"/>
</dbReference>
<name>A0A1I0ZH43_9FLAO</name>
<dbReference type="GO" id="GO:0016301">
    <property type="term" value="F:kinase activity"/>
    <property type="evidence" value="ECO:0007669"/>
    <property type="project" value="UniProtKB-KW"/>
</dbReference>
<keyword evidence="3" id="KW-0808">Transferase</keyword>
<dbReference type="Proteomes" id="UP000199604">
    <property type="component" value="Unassembled WGS sequence"/>
</dbReference>
<keyword evidence="1" id="KW-0175">Coiled coil</keyword>
<dbReference type="Gene3D" id="3.30.565.10">
    <property type="entry name" value="Histidine kinase-like ATPase, C-terminal domain"/>
    <property type="match status" value="2"/>
</dbReference>
<dbReference type="RefSeq" id="WP_091477152.1">
    <property type="nucleotide sequence ID" value="NZ_FOJT01000005.1"/>
</dbReference>
<organism evidence="3 4">
    <name type="scientific">Flavobacterium swingsii</name>
    <dbReference type="NCBI Taxonomy" id="498292"/>
    <lineage>
        <taxon>Bacteria</taxon>
        <taxon>Pseudomonadati</taxon>
        <taxon>Bacteroidota</taxon>
        <taxon>Flavobacteriia</taxon>
        <taxon>Flavobacteriales</taxon>
        <taxon>Flavobacteriaceae</taxon>
        <taxon>Flavobacterium</taxon>
    </lineage>
</organism>
<evidence type="ECO:0000259" key="2">
    <source>
        <dbReference type="Pfam" id="PF02518"/>
    </source>
</evidence>
<dbReference type="SUPFAM" id="SSF55874">
    <property type="entry name" value="ATPase domain of HSP90 chaperone/DNA topoisomerase II/histidine kinase"/>
    <property type="match status" value="2"/>
</dbReference>
<feature type="domain" description="Histidine kinase/HSP90-like ATPase" evidence="2">
    <location>
        <begin position="728"/>
        <end position="827"/>
    </location>
</feature>
<dbReference type="AlphaFoldDB" id="A0A1I0ZH43"/>
<dbReference type="OrthoDB" id="9816482at2"/>
<evidence type="ECO:0000256" key="1">
    <source>
        <dbReference type="SAM" id="Coils"/>
    </source>
</evidence>
<sequence length="828" mass="96251">MDKGLLSFDIKTGMKNIIGRDLITDDFIAIYELVKNSYDAHADYVKIIFNKDEIIIADNGKGMSKQDLEKKWFAVAYSAKKDKTEDDDLKKDSHLNNLKSRRFFAGAKGVGRFSCDRLGGKLELITTKVDINETYKVDVDWNAFEKDAQQSFDSIQIPFERIENNVFFSKNKKHGTILKIQDLNSLWDLKKLSELRRSLEKLINPFSKENSFTVEIEAKDFIEIDNNSTNNLKINGVVDNSILKVLDLKTTQIDLRLKNEIITTKIIDRGTLIYHIEEPNNYSSLIDDLEINLYFLNRSAKINFGKLMDIEPVNYGNVFLFKNGFRVQPYGNPGDDSWEIDRRKQQGYNRFLGTRELFGKVDLITEDFNEFKEVSSRDGGLVESAGKKILFEIFKEKAFLRLERYVVGVLWGEGFIRKNYFLDTNIASDFREKLSSDKDKDLFEDALNNLGSKIDFVNLIRALTDDKNIKIIGYNTDLVNLVNEKLDIIQPKFISDLEKIAEKTNDSDLFNQIRLTEDNFNKILKEKEDAEKREEEERKKRVEAEKQAEIEKYKREEAEQKQKEEEEKRIKAEFEAKENDLKRREEEIKRKEAEQKAENRKIQLDRFRSSETITYKDLRDSNHIIGVYSDDISKKIQLIKRKTDKKGSIDKKEFFQFIQEISLVNEKINTLTKFTTKSGFLQARLSTTENVVDYIENYVKNIYGSLHKEMKYEFSDNKLKFEKEFQPIELSVVLDNILNNSKKKGASKVIFGFEKVNENLLLSIKDLGKQLDNSIAKELIFEEGITSTKGAGLGLSHVKRILENDLNATIEYNPDYSNGFELIITFKK</sequence>
<evidence type="ECO:0000313" key="4">
    <source>
        <dbReference type="Proteomes" id="UP000199604"/>
    </source>
</evidence>
<evidence type="ECO:0000313" key="3">
    <source>
        <dbReference type="EMBL" id="SFB23523.1"/>
    </source>
</evidence>
<dbReference type="Pfam" id="PF02518">
    <property type="entry name" value="HATPase_c"/>
    <property type="match status" value="1"/>
</dbReference>